<dbReference type="InterPro" id="IPR011008">
    <property type="entry name" value="Dimeric_a/b-barrel"/>
</dbReference>
<reference evidence="3" key="1">
    <citation type="journal article" date="2014" name="Int. J. Syst. Evol. Microbiol.">
        <title>Complete genome sequence of Corynebacterium casei LMG S-19264T (=DSM 44701T), isolated from a smear-ripened cheese.</title>
        <authorList>
            <consortium name="US DOE Joint Genome Institute (JGI-PGF)"/>
            <person name="Walter F."/>
            <person name="Albersmeier A."/>
            <person name="Kalinowski J."/>
            <person name="Ruckert C."/>
        </authorList>
    </citation>
    <scope>NUCLEOTIDE SEQUENCE</scope>
    <source>
        <strain evidence="3">JCM 19831</strain>
    </source>
</reference>
<evidence type="ECO:0000313" key="4">
    <source>
        <dbReference type="Proteomes" id="UP000642070"/>
    </source>
</evidence>
<gene>
    <name evidence="3" type="ORF">GCM10007977_106060</name>
</gene>
<sequence length="141" mass="15303">MSAPMTAEQVYARMARLPFYVVLMQPTGRYQPDSEPGRELMRAHLQWQLELEEEGRLLAAGPLNYGQPVRRDHPIVNAGGMYIIAAASDQEAAEIAAQEPFAVAGWRTYVVCSWLLNEGVARECAAAVIDRFGPGGAAAAG</sequence>
<keyword evidence="4" id="KW-1185">Reference proteome</keyword>
<dbReference type="SUPFAM" id="SSF54909">
    <property type="entry name" value="Dimeric alpha+beta barrel"/>
    <property type="match status" value="1"/>
</dbReference>
<dbReference type="EMBL" id="BMPI01000109">
    <property type="protein sequence ID" value="GGM86953.1"/>
    <property type="molecule type" value="Genomic_DNA"/>
</dbReference>
<comment type="similarity">
    <text evidence="1">Belongs to the YciI family.</text>
</comment>
<dbReference type="AlphaFoldDB" id="A0A917UEF6"/>
<dbReference type="Gene3D" id="3.30.70.1060">
    <property type="entry name" value="Dimeric alpha+beta barrel"/>
    <property type="match status" value="1"/>
</dbReference>
<name>A0A917UEF6_9ACTN</name>
<dbReference type="Proteomes" id="UP000642070">
    <property type="component" value="Unassembled WGS sequence"/>
</dbReference>
<dbReference type="Pfam" id="PF03795">
    <property type="entry name" value="YCII"/>
    <property type="match status" value="1"/>
</dbReference>
<evidence type="ECO:0000313" key="3">
    <source>
        <dbReference type="EMBL" id="GGM86953.1"/>
    </source>
</evidence>
<dbReference type="RefSeq" id="WP_190257744.1">
    <property type="nucleotide sequence ID" value="NZ_BMPI01000109.1"/>
</dbReference>
<evidence type="ECO:0000259" key="2">
    <source>
        <dbReference type="Pfam" id="PF03795"/>
    </source>
</evidence>
<protein>
    <recommendedName>
        <fullName evidence="2">YCII-related domain-containing protein</fullName>
    </recommendedName>
</protein>
<accession>A0A917UEF6</accession>
<dbReference type="InterPro" id="IPR005545">
    <property type="entry name" value="YCII"/>
</dbReference>
<organism evidence="3 4">
    <name type="scientific">Dactylosporangium sucinum</name>
    <dbReference type="NCBI Taxonomy" id="1424081"/>
    <lineage>
        <taxon>Bacteria</taxon>
        <taxon>Bacillati</taxon>
        <taxon>Actinomycetota</taxon>
        <taxon>Actinomycetes</taxon>
        <taxon>Micromonosporales</taxon>
        <taxon>Micromonosporaceae</taxon>
        <taxon>Dactylosporangium</taxon>
    </lineage>
</organism>
<feature type="domain" description="YCII-related" evidence="2">
    <location>
        <begin position="20"/>
        <end position="114"/>
    </location>
</feature>
<proteinExistence type="inferred from homology"/>
<comment type="caution">
    <text evidence="3">The sequence shown here is derived from an EMBL/GenBank/DDBJ whole genome shotgun (WGS) entry which is preliminary data.</text>
</comment>
<evidence type="ECO:0000256" key="1">
    <source>
        <dbReference type="ARBA" id="ARBA00007689"/>
    </source>
</evidence>
<reference evidence="3" key="2">
    <citation type="submission" date="2020-09" db="EMBL/GenBank/DDBJ databases">
        <authorList>
            <person name="Sun Q."/>
            <person name="Ohkuma M."/>
        </authorList>
    </citation>
    <scope>NUCLEOTIDE SEQUENCE</scope>
    <source>
        <strain evidence="3">JCM 19831</strain>
    </source>
</reference>